<evidence type="ECO:0000313" key="3">
    <source>
        <dbReference type="EMBL" id="KAJ8660982.1"/>
    </source>
</evidence>
<evidence type="ECO:0000256" key="2">
    <source>
        <dbReference type="SAM" id="SignalP"/>
    </source>
</evidence>
<name>A0AAD7Y2J7_9FUNG</name>
<feature type="compositionally biased region" description="Polar residues" evidence="1">
    <location>
        <begin position="29"/>
        <end position="40"/>
    </location>
</feature>
<accession>A0AAD7Y2J7</accession>
<evidence type="ECO:0000313" key="4">
    <source>
        <dbReference type="Proteomes" id="UP001234581"/>
    </source>
</evidence>
<evidence type="ECO:0000256" key="1">
    <source>
        <dbReference type="SAM" id="MobiDB-lite"/>
    </source>
</evidence>
<dbReference type="RefSeq" id="XP_058345895.1">
    <property type="nucleotide sequence ID" value="XM_058483276.1"/>
</dbReference>
<organism evidence="3 4">
    <name type="scientific">Lichtheimia ornata</name>
    <dbReference type="NCBI Taxonomy" id="688661"/>
    <lineage>
        <taxon>Eukaryota</taxon>
        <taxon>Fungi</taxon>
        <taxon>Fungi incertae sedis</taxon>
        <taxon>Mucoromycota</taxon>
        <taxon>Mucoromycotina</taxon>
        <taxon>Mucoromycetes</taxon>
        <taxon>Mucorales</taxon>
        <taxon>Lichtheimiaceae</taxon>
        <taxon>Lichtheimia</taxon>
    </lineage>
</organism>
<reference evidence="3 4" key="1">
    <citation type="submission" date="2023-03" db="EMBL/GenBank/DDBJ databases">
        <title>Genome sequence of Lichtheimia ornata CBS 291.66.</title>
        <authorList>
            <person name="Mohabir J.T."/>
            <person name="Shea T.P."/>
            <person name="Kurbessoian T."/>
            <person name="Berby B."/>
            <person name="Fontaine J."/>
            <person name="Livny J."/>
            <person name="Gnirke A."/>
            <person name="Stajich J.E."/>
            <person name="Cuomo C.A."/>
        </authorList>
    </citation>
    <scope>NUCLEOTIDE SEQUENCE [LARGE SCALE GENOMIC DNA]</scope>
    <source>
        <strain evidence="3">CBS 291.66</strain>
    </source>
</reference>
<comment type="caution">
    <text evidence="3">The sequence shown here is derived from an EMBL/GenBank/DDBJ whole genome shotgun (WGS) entry which is preliminary data.</text>
</comment>
<feature type="chain" id="PRO_5042261538" evidence="2">
    <location>
        <begin position="25"/>
        <end position="91"/>
    </location>
</feature>
<gene>
    <name evidence="3" type="ORF">O0I10_003204</name>
</gene>
<keyword evidence="4" id="KW-1185">Reference proteome</keyword>
<dbReference type="Proteomes" id="UP001234581">
    <property type="component" value="Unassembled WGS sequence"/>
</dbReference>
<proteinExistence type="predicted"/>
<dbReference type="EMBL" id="JARTCD010000010">
    <property type="protein sequence ID" value="KAJ8660982.1"/>
    <property type="molecule type" value="Genomic_DNA"/>
</dbReference>
<feature type="region of interest" description="Disordered" evidence="1">
    <location>
        <begin position="26"/>
        <end position="45"/>
    </location>
</feature>
<sequence>MKFSTTAVLTVAACVTMCNHLAAAKPMPASTSDNNNTKCQSLDDPRSKHLCDDYCKNNGIGHSNVVQCGKYKGICKCDGYKPIQPEWKEDK</sequence>
<dbReference type="GeneID" id="83210617"/>
<protein>
    <submittedName>
        <fullName evidence="3">Uncharacterized protein</fullName>
    </submittedName>
</protein>
<feature type="signal peptide" evidence="2">
    <location>
        <begin position="1"/>
        <end position="24"/>
    </location>
</feature>
<dbReference type="AlphaFoldDB" id="A0AAD7Y2J7"/>
<keyword evidence="2" id="KW-0732">Signal</keyword>